<dbReference type="InterPro" id="IPR003439">
    <property type="entry name" value="ABC_transporter-like_ATP-bd"/>
</dbReference>
<dbReference type="Proteomes" id="UP001549320">
    <property type="component" value="Unassembled WGS sequence"/>
</dbReference>
<keyword evidence="5 7" id="KW-0067">ATP-binding</keyword>
<dbReference type="SMART" id="SM00382">
    <property type="entry name" value="AAA"/>
    <property type="match status" value="1"/>
</dbReference>
<keyword evidence="2" id="KW-0813">Transport</keyword>
<keyword evidence="3" id="KW-0472">Membrane</keyword>
<evidence type="ECO:0000256" key="4">
    <source>
        <dbReference type="ARBA" id="ARBA00022741"/>
    </source>
</evidence>
<protein>
    <submittedName>
        <fullName evidence="7">NitT/TauT family transport system ATP-binding protein</fullName>
    </submittedName>
</protein>
<evidence type="ECO:0000313" key="7">
    <source>
        <dbReference type="EMBL" id="MET4579436.1"/>
    </source>
</evidence>
<dbReference type="PROSITE" id="PS00211">
    <property type="entry name" value="ABC_TRANSPORTER_1"/>
    <property type="match status" value="1"/>
</dbReference>
<dbReference type="CDD" id="cd03293">
    <property type="entry name" value="ABC_NrtD_SsuB_transporters"/>
    <property type="match status" value="1"/>
</dbReference>
<reference evidence="7 8" key="1">
    <citation type="submission" date="2024-06" db="EMBL/GenBank/DDBJ databases">
        <title>Sorghum-associated microbial communities from plants grown in Nebraska, USA.</title>
        <authorList>
            <person name="Schachtman D."/>
        </authorList>
    </citation>
    <scope>NUCLEOTIDE SEQUENCE [LARGE SCALE GENOMIC DNA]</scope>
    <source>
        <strain evidence="7 8">2709</strain>
    </source>
</reference>
<dbReference type="PANTHER" id="PTHR42788:SF13">
    <property type="entry name" value="ALIPHATIC SULFONATES IMPORT ATP-BINDING PROTEIN SSUB"/>
    <property type="match status" value="1"/>
</dbReference>
<dbReference type="Gene3D" id="3.40.50.300">
    <property type="entry name" value="P-loop containing nucleotide triphosphate hydrolases"/>
    <property type="match status" value="1"/>
</dbReference>
<dbReference type="InterPro" id="IPR017871">
    <property type="entry name" value="ABC_transporter-like_CS"/>
</dbReference>
<evidence type="ECO:0000256" key="5">
    <source>
        <dbReference type="ARBA" id="ARBA00022840"/>
    </source>
</evidence>
<gene>
    <name evidence="7" type="ORF">ABIE13_004564</name>
</gene>
<comment type="caution">
    <text evidence="7">The sequence shown here is derived from an EMBL/GenBank/DDBJ whole genome shotgun (WGS) entry which is preliminary data.</text>
</comment>
<dbReference type="RefSeq" id="WP_354447520.1">
    <property type="nucleotide sequence ID" value="NZ_JBEPSH010000009.1"/>
</dbReference>
<dbReference type="SUPFAM" id="SSF52540">
    <property type="entry name" value="P-loop containing nucleoside triphosphate hydrolases"/>
    <property type="match status" value="1"/>
</dbReference>
<evidence type="ECO:0000256" key="2">
    <source>
        <dbReference type="ARBA" id="ARBA00022448"/>
    </source>
</evidence>
<name>A0ABV2QEI0_9BURK</name>
<comment type="similarity">
    <text evidence="1">Belongs to the ABC transporter superfamily.</text>
</comment>
<dbReference type="Pfam" id="PF00005">
    <property type="entry name" value="ABC_tran"/>
    <property type="match status" value="1"/>
</dbReference>
<keyword evidence="8" id="KW-1185">Reference proteome</keyword>
<keyword evidence="3" id="KW-1003">Cell membrane</keyword>
<dbReference type="InterPro" id="IPR003593">
    <property type="entry name" value="AAA+_ATPase"/>
</dbReference>
<feature type="domain" description="ABC transporter" evidence="6">
    <location>
        <begin position="23"/>
        <end position="251"/>
    </location>
</feature>
<keyword evidence="4" id="KW-0547">Nucleotide-binding</keyword>
<evidence type="ECO:0000313" key="8">
    <source>
        <dbReference type="Proteomes" id="UP001549320"/>
    </source>
</evidence>
<evidence type="ECO:0000256" key="3">
    <source>
        <dbReference type="ARBA" id="ARBA00022475"/>
    </source>
</evidence>
<dbReference type="EMBL" id="JBEPSH010000009">
    <property type="protein sequence ID" value="MET4579436.1"/>
    <property type="molecule type" value="Genomic_DNA"/>
</dbReference>
<sequence length="273" mass="30019">MNAIVSDPELLRQAALNSAEPAVEIKNVAMDYGGTVLALADVSLNLKEGEFLSIVGPSGCGKSTLLKLISGLAEAASGEVLVRGKPVRGTPPGIGFMFQRDVLLPWANVRENIAVGLECAGYPVNDREKRIDELLALIGLEQFGAYYPRALSGGMRQRVALCRLLAYSPDIYLMDEPFGALDAQTKLLMGQELLSIWSRFRKGVVFVTHDIEEAVSMSDRVVVMTGRPGRIKSEYQIDLPRPRDSRNVRKLPAFHRYVDAIWNDIMTESVRAA</sequence>
<dbReference type="InterPro" id="IPR050166">
    <property type="entry name" value="ABC_transporter_ATP-bind"/>
</dbReference>
<dbReference type="PANTHER" id="PTHR42788">
    <property type="entry name" value="TAURINE IMPORT ATP-BINDING PROTEIN-RELATED"/>
    <property type="match status" value="1"/>
</dbReference>
<proteinExistence type="inferred from homology"/>
<organism evidence="7 8">
    <name type="scientific">Ottowia thiooxydans</name>
    <dbReference type="NCBI Taxonomy" id="219182"/>
    <lineage>
        <taxon>Bacteria</taxon>
        <taxon>Pseudomonadati</taxon>
        <taxon>Pseudomonadota</taxon>
        <taxon>Betaproteobacteria</taxon>
        <taxon>Burkholderiales</taxon>
        <taxon>Comamonadaceae</taxon>
        <taxon>Ottowia</taxon>
    </lineage>
</organism>
<evidence type="ECO:0000256" key="1">
    <source>
        <dbReference type="ARBA" id="ARBA00005417"/>
    </source>
</evidence>
<dbReference type="PROSITE" id="PS50893">
    <property type="entry name" value="ABC_TRANSPORTER_2"/>
    <property type="match status" value="1"/>
</dbReference>
<evidence type="ECO:0000259" key="6">
    <source>
        <dbReference type="PROSITE" id="PS50893"/>
    </source>
</evidence>
<dbReference type="GO" id="GO:0005524">
    <property type="term" value="F:ATP binding"/>
    <property type="evidence" value="ECO:0007669"/>
    <property type="project" value="UniProtKB-KW"/>
</dbReference>
<accession>A0ABV2QEI0</accession>
<dbReference type="InterPro" id="IPR027417">
    <property type="entry name" value="P-loop_NTPase"/>
</dbReference>